<proteinExistence type="predicted"/>
<dbReference type="RefSeq" id="WP_171784466.1">
    <property type="nucleotide sequence ID" value="NZ_BAAAML010000001.1"/>
</dbReference>
<reference evidence="4 5" key="1">
    <citation type="submission" date="2020-05" db="EMBL/GenBank/DDBJ databases">
        <title>Genomic Encyclopedia of Type Strains, Phase III (KMG-III): the genomes of soil and plant-associated and newly described type strains.</title>
        <authorList>
            <person name="Whitman W."/>
        </authorList>
    </citation>
    <scope>NUCLEOTIDE SEQUENCE [LARGE SCALE GENOMIC DNA]</scope>
    <source>
        <strain evidence="4 5">KCTC 19046</strain>
    </source>
</reference>
<dbReference type="InterPro" id="IPR035965">
    <property type="entry name" value="PAS-like_dom_sf"/>
</dbReference>
<dbReference type="Proteomes" id="UP000757540">
    <property type="component" value="Unassembled WGS sequence"/>
</dbReference>
<dbReference type="PANTHER" id="PTHR43156:SF2">
    <property type="entry name" value="STAGE II SPORULATION PROTEIN E"/>
    <property type="match status" value="1"/>
</dbReference>
<dbReference type="SUPFAM" id="SSF81606">
    <property type="entry name" value="PP2C-like"/>
    <property type="match status" value="1"/>
</dbReference>
<keyword evidence="1" id="KW-0378">Hydrolase</keyword>
<dbReference type="Gene3D" id="3.60.40.10">
    <property type="entry name" value="PPM-type phosphatase domain"/>
    <property type="match status" value="1"/>
</dbReference>
<dbReference type="InterPro" id="IPR036457">
    <property type="entry name" value="PPM-type-like_dom_sf"/>
</dbReference>
<evidence type="ECO:0000313" key="4">
    <source>
        <dbReference type="EMBL" id="NOV98258.1"/>
    </source>
</evidence>
<protein>
    <recommendedName>
        <fullName evidence="3">PPM-type phosphatase domain-containing protein</fullName>
    </recommendedName>
</protein>
<dbReference type="InterPro" id="IPR013656">
    <property type="entry name" value="PAS_4"/>
</dbReference>
<keyword evidence="5" id="KW-1185">Reference proteome</keyword>
<gene>
    <name evidence="4" type="ORF">HDG69_002843</name>
</gene>
<dbReference type="SUPFAM" id="SSF55785">
    <property type="entry name" value="PYP-like sensor domain (PAS domain)"/>
    <property type="match status" value="1"/>
</dbReference>
<dbReference type="InterPro" id="IPR001932">
    <property type="entry name" value="PPM-type_phosphatase-like_dom"/>
</dbReference>
<dbReference type="Pfam" id="PF07228">
    <property type="entry name" value="SpoIIE"/>
    <property type="match status" value="1"/>
</dbReference>
<dbReference type="Pfam" id="PF08448">
    <property type="entry name" value="PAS_4"/>
    <property type="match status" value="1"/>
</dbReference>
<sequence length="529" mass="56646">MNDWFEATVPHDGCGAAARAVDWGSTSLGHPRAWPEGLRSAVELCFSTLFPTLVTWGPDLVMIYNDGYRRMLGSDLHPRAMGCPAAELWGQIWEDVGPLFDEVLTSGEPTWNEDMLLWMNRSGYVEETRFTFSYSPLRDADGVVRGVMDIATETTQQVVDQRRLGTLGLLSTALHGHRDSPAEVAEAATVVLAASADVEQAHLYLGTELVSSTGDGPSARPTDVDDVLGGGPGSWREGTLVAPLGARRGRPPLGALVLVGNRRRPLDDAQHSFLELLTRTTGTALLEAEEHRREVAEARSVSDALQRAMVPSPPDSPRWCTRYRPADDTLDVGGDWFDVVDQPGGTSGLVVGDCVGHGVEAAACMGRLSSAGRAVMLAGAGPAQALETMDDFARTNPGTEFATVFCGVVDPVRRVLVYSSAGHPPALVVAADGSTRWLDQARGMPLAVSRERRAEHAEQLQPGDTVLLYTDGLVERRDETLGAGLVRLARAAAAACGTATLQEIPDRLLVDVPAGEARDDVALVLYRVP</sequence>
<feature type="domain" description="PPM-type phosphatase" evidence="3">
    <location>
        <begin position="316"/>
        <end position="528"/>
    </location>
</feature>
<feature type="region of interest" description="Disordered" evidence="2">
    <location>
        <begin position="210"/>
        <end position="232"/>
    </location>
</feature>
<dbReference type="Gene3D" id="3.30.450.20">
    <property type="entry name" value="PAS domain"/>
    <property type="match status" value="1"/>
</dbReference>
<comment type="caution">
    <text evidence="4">The sequence shown here is derived from an EMBL/GenBank/DDBJ whole genome shotgun (WGS) entry which is preliminary data.</text>
</comment>
<organism evidence="4 5">
    <name type="scientific">Isoptericola halotolerans</name>
    <dbReference type="NCBI Taxonomy" id="300560"/>
    <lineage>
        <taxon>Bacteria</taxon>
        <taxon>Bacillati</taxon>
        <taxon>Actinomycetota</taxon>
        <taxon>Actinomycetes</taxon>
        <taxon>Micrococcales</taxon>
        <taxon>Promicromonosporaceae</taxon>
        <taxon>Isoptericola</taxon>
    </lineage>
</organism>
<dbReference type="InterPro" id="IPR052016">
    <property type="entry name" value="Bact_Sigma-Reg"/>
</dbReference>
<evidence type="ECO:0000256" key="2">
    <source>
        <dbReference type="SAM" id="MobiDB-lite"/>
    </source>
</evidence>
<dbReference type="EMBL" id="JABEZU010000003">
    <property type="protein sequence ID" value="NOV98258.1"/>
    <property type="molecule type" value="Genomic_DNA"/>
</dbReference>
<evidence type="ECO:0000313" key="5">
    <source>
        <dbReference type="Proteomes" id="UP000757540"/>
    </source>
</evidence>
<dbReference type="PANTHER" id="PTHR43156">
    <property type="entry name" value="STAGE II SPORULATION PROTEIN E-RELATED"/>
    <property type="match status" value="1"/>
</dbReference>
<accession>A0ABX2A613</accession>
<evidence type="ECO:0000256" key="1">
    <source>
        <dbReference type="ARBA" id="ARBA00022801"/>
    </source>
</evidence>
<name>A0ABX2A613_9MICO</name>
<evidence type="ECO:0000259" key="3">
    <source>
        <dbReference type="SMART" id="SM00331"/>
    </source>
</evidence>
<dbReference type="SMART" id="SM00331">
    <property type="entry name" value="PP2C_SIG"/>
    <property type="match status" value="1"/>
</dbReference>